<feature type="region of interest" description="Disordered" evidence="1">
    <location>
        <begin position="267"/>
        <end position="294"/>
    </location>
</feature>
<dbReference type="Gene3D" id="3.40.390.10">
    <property type="entry name" value="Collagenase (Catalytic Domain)"/>
    <property type="match status" value="1"/>
</dbReference>
<dbReference type="AlphaFoldDB" id="A0AAJ0GK10"/>
<evidence type="ECO:0000259" key="2">
    <source>
        <dbReference type="Pfam" id="PF13933"/>
    </source>
</evidence>
<dbReference type="GO" id="GO:0009986">
    <property type="term" value="C:cell surface"/>
    <property type="evidence" value="ECO:0007669"/>
    <property type="project" value="TreeGrafter"/>
</dbReference>
<feature type="compositionally biased region" description="Basic and acidic residues" evidence="1">
    <location>
        <begin position="283"/>
        <end position="294"/>
    </location>
</feature>
<sequence length="294" mass="31260">MSAATLASLTLAAPVFDSADYPRQTPFVSAEVWDVGGTMTYPIQFCNSTETALLGEAFEEMSLLAEHARDHILRFGFSSDYYVKYFGNANTAEPAGWFDKIVNGDKTGVLFRCDDPDDNCRLAGWAGHWRGENSSDETVICEYSFTSRWPLAGLCGYGYTVAGGETTAYFASDLIHRVFHTDKLGEGVVGHYADTYDDCLKLAIDSPEEAVRNSASLRYFALDVYAYDIAAPGQGCTGHPPLSSSSSSAAASSSTASSVASSATAASATTAEASTTSSAPSECHTHSDGEVHCV</sequence>
<dbReference type="GO" id="GO:0005178">
    <property type="term" value="F:integrin binding"/>
    <property type="evidence" value="ECO:0007669"/>
    <property type="project" value="TreeGrafter"/>
</dbReference>
<keyword evidence="4" id="KW-1185">Reference proteome</keyword>
<dbReference type="GO" id="GO:0008237">
    <property type="term" value="F:metallopeptidase activity"/>
    <property type="evidence" value="ECO:0007669"/>
    <property type="project" value="InterPro"/>
</dbReference>
<dbReference type="InterPro" id="IPR029482">
    <property type="entry name" value="HRXXH"/>
</dbReference>
<protein>
    <submittedName>
        <fullName evidence="3">Prenylated Rab acceptor protein 1</fullName>
    </submittedName>
</protein>
<dbReference type="SUPFAM" id="SSF55486">
    <property type="entry name" value="Metalloproteases ('zincins'), catalytic domain"/>
    <property type="match status" value="1"/>
</dbReference>
<dbReference type="PANTHER" id="PTHR39399">
    <property type="entry name" value="PROTEIN ZPS1"/>
    <property type="match status" value="1"/>
</dbReference>
<evidence type="ECO:0000313" key="3">
    <source>
        <dbReference type="EMBL" id="KAK3059080.1"/>
    </source>
</evidence>
<feature type="compositionally biased region" description="Low complexity" evidence="1">
    <location>
        <begin position="267"/>
        <end position="279"/>
    </location>
</feature>
<organism evidence="3 4">
    <name type="scientific">Extremus antarcticus</name>
    <dbReference type="NCBI Taxonomy" id="702011"/>
    <lineage>
        <taxon>Eukaryota</taxon>
        <taxon>Fungi</taxon>
        <taxon>Dikarya</taxon>
        <taxon>Ascomycota</taxon>
        <taxon>Pezizomycotina</taxon>
        <taxon>Dothideomycetes</taxon>
        <taxon>Dothideomycetidae</taxon>
        <taxon>Mycosphaerellales</taxon>
        <taxon>Extremaceae</taxon>
        <taxon>Extremus</taxon>
    </lineage>
</organism>
<dbReference type="InterPro" id="IPR024079">
    <property type="entry name" value="MetalloPept_cat_dom_sf"/>
</dbReference>
<gene>
    <name evidence="3" type="primary">PRA1</name>
    <name evidence="3" type="ORF">LTR09_000646</name>
</gene>
<dbReference type="GO" id="GO:0009277">
    <property type="term" value="C:fungal-type cell wall"/>
    <property type="evidence" value="ECO:0007669"/>
    <property type="project" value="TreeGrafter"/>
</dbReference>
<dbReference type="EMBL" id="JAWDJX010000001">
    <property type="protein sequence ID" value="KAK3059080.1"/>
    <property type="molecule type" value="Genomic_DNA"/>
</dbReference>
<dbReference type="Proteomes" id="UP001271007">
    <property type="component" value="Unassembled WGS sequence"/>
</dbReference>
<name>A0AAJ0GK10_9PEZI</name>
<evidence type="ECO:0000256" key="1">
    <source>
        <dbReference type="SAM" id="MobiDB-lite"/>
    </source>
</evidence>
<proteinExistence type="predicted"/>
<comment type="caution">
    <text evidence="3">The sequence shown here is derived from an EMBL/GenBank/DDBJ whole genome shotgun (WGS) entry which is preliminary data.</text>
</comment>
<dbReference type="GO" id="GO:0005576">
    <property type="term" value="C:extracellular region"/>
    <property type="evidence" value="ECO:0007669"/>
    <property type="project" value="TreeGrafter"/>
</dbReference>
<feature type="domain" description="Putative peptidase" evidence="2">
    <location>
        <begin position="16"/>
        <end position="238"/>
    </location>
</feature>
<dbReference type="PANTHER" id="PTHR39399:SF1">
    <property type="entry name" value="PROTEIN ZPS1"/>
    <property type="match status" value="1"/>
</dbReference>
<reference evidence="3" key="1">
    <citation type="submission" date="2023-04" db="EMBL/GenBank/DDBJ databases">
        <title>Black Yeasts Isolated from many extreme environments.</title>
        <authorList>
            <person name="Coleine C."/>
            <person name="Stajich J.E."/>
            <person name="Selbmann L."/>
        </authorList>
    </citation>
    <scope>NUCLEOTIDE SEQUENCE</scope>
    <source>
        <strain evidence="3">CCFEE 5312</strain>
    </source>
</reference>
<evidence type="ECO:0000313" key="4">
    <source>
        <dbReference type="Proteomes" id="UP001271007"/>
    </source>
</evidence>
<accession>A0AAJ0GK10</accession>
<dbReference type="GO" id="GO:0008270">
    <property type="term" value="F:zinc ion binding"/>
    <property type="evidence" value="ECO:0007669"/>
    <property type="project" value="TreeGrafter"/>
</dbReference>
<dbReference type="Pfam" id="PF13933">
    <property type="entry name" value="HRXXH"/>
    <property type="match status" value="1"/>
</dbReference>
<dbReference type="InterPro" id="IPR039124">
    <property type="entry name" value="PRA1-like"/>
</dbReference>